<dbReference type="eggNOG" id="COG2755">
    <property type="taxonomic scope" value="Bacteria"/>
</dbReference>
<gene>
    <name evidence="5" type="ordered locus">Snas_0951</name>
</gene>
<dbReference type="AlphaFoldDB" id="D3Q953"/>
<dbReference type="SUPFAM" id="SSF52266">
    <property type="entry name" value="SGNH hydrolase"/>
    <property type="match status" value="1"/>
</dbReference>
<feature type="domain" description="SGNH hydrolase-type esterase" evidence="4">
    <location>
        <begin position="46"/>
        <end position="259"/>
    </location>
</feature>
<dbReference type="STRING" id="446470.Snas_0951"/>
<dbReference type="Gene3D" id="3.40.50.1110">
    <property type="entry name" value="SGNH hydrolase"/>
    <property type="match status" value="1"/>
</dbReference>
<feature type="active site" evidence="1">
    <location>
        <position position="252"/>
    </location>
</feature>
<dbReference type="OrthoDB" id="5503950at2"/>
<evidence type="ECO:0000313" key="6">
    <source>
        <dbReference type="Proteomes" id="UP000000844"/>
    </source>
</evidence>
<evidence type="ECO:0000259" key="4">
    <source>
        <dbReference type="Pfam" id="PF13472"/>
    </source>
</evidence>
<dbReference type="KEGG" id="sna:Snas_0951"/>
<dbReference type="Proteomes" id="UP000000844">
    <property type="component" value="Chromosome"/>
</dbReference>
<proteinExistence type="predicted"/>
<dbReference type="EMBL" id="CP001778">
    <property type="protein sequence ID" value="ADD40662.1"/>
    <property type="molecule type" value="Genomic_DNA"/>
</dbReference>
<dbReference type="PANTHER" id="PTHR37981:SF1">
    <property type="entry name" value="SGNH HYDROLASE-TYPE ESTERASE DOMAIN-CONTAINING PROTEIN"/>
    <property type="match status" value="1"/>
</dbReference>
<dbReference type="CDD" id="cd01823">
    <property type="entry name" value="SEST_like"/>
    <property type="match status" value="1"/>
</dbReference>
<dbReference type="InterPro" id="IPR013830">
    <property type="entry name" value="SGNH_hydro"/>
</dbReference>
<feature type="signal peptide" evidence="3">
    <location>
        <begin position="1"/>
        <end position="27"/>
    </location>
</feature>
<organism evidence="5 6">
    <name type="scientific">Stackebrandtia nassauensis (strain DSM 44728 / CIP 108903 / NRRL B-16338 / NBRC 102104 / LLR-40K-21)</name>
    <dbReference type="NCBI Taxonomy" id="446470"/>
    <lineage>
        <taxon>Bacteria</taxon>
        <taxon>Bacillati</taxon>
        <taxon>Actinomycetota</taxon>
        <taxon>Actinomycetes</taxon>
        <taxon>Glycomycetales</taxon>
        <taxon>Glycomycetaceae</taxon>
        <taxon>Stackebrandtia</taxon>
    </lineage>
</organism>
<dbReference type="PANTHER" id="PTHR37981">
    <property type="entry name" value="LIPASE 2"/>
    <property type="match status" value="1"/>
</dbReference>
<keyword evidence="6" id="KW-1185">Reference proteome</keyword>
<sequence length="270" mass="27759">MNRSRALRLAVLGVVGIVAAGSVVAFAGSESTAVIVAGAKPMRQVAMGDSYSSGVGAGDYDDSGCGRSANAYGPLLADEFSADVDFVACGGATIPDVRAEQLSALSDKTTHVTISVGGNDIGFGGIIVTCANGSDDECVDRIDQAEQDARDRLAGELADLYADMSEAAPDARIIVVGYPKPFHEKECDSAPGFSVAEQRRANTFAEALNAVTAEVADAAGFGFADPVSQFEGHGICSPEPYVKGESLDGSYHPNAAGQRDGYVPAVRKAL</sequence>
<feature type="disulfide bond" evidence="2">
    <location>
        <begin position="65"/>
        <end position="89"/>
    </location>
</feature>
<evidence type="ECO:0000313" key="5">
    <source>
        <dbReference type="EMBL" id="ADD40662.1"/>
    </source>
</evidence>
<dbReference type="Pfam" id="PF13472">
    <property type="entry name" value="Lipase_GDSL_2"/>
    <property type="match status" value="1"/>
</dbReference>
<keyword evidence="3" id="KW-0732">Signal</keyword>
<dbReference type="InterPro" id="IPR037460">
    <property type="entry name" value="SEST-like"/>
</dbReference>
<evidence type="ECO:0000256" key="1">
    <source>
        <dbReference type="PIRSR" id="PIRSR637460-1"/>
    </source>
</evidence>
<feature type="chain" id="PRO_5003049806" evidence="3">
    <location>
        <begin position="28"/>
        <end position="270"/>
    </location>
</feature>
<dbReference type="GO" id="GO:0019433">
    <property type="term" value="P:triglyceride catabolic process"/>
    <property type="evidence" value="ECO:0007669"/>
    <property type="project" value="TreeGrafter"/>
</dbReference>
<reference evidence="5 6" key="1">
    <citation type="journal article" date="2009" name="Stand. Genomic Sci.">
        <title>Complete genome sequence of Stackebrandtia nassauensis type strain (LLR-40K-21).</title>
        <authorList>
            <person name="Munk C."/>
            <person name="Lapidus A."/>
            <person name="Copeland A."/>
            <person name="Jando M."/>
            <person name="Mayilraj S."/>
            <person name="Glavina Del Rio T."/>
            <person name="Nolan M."/>
            <person name="Chen F."/>
            <person name="Lucas S."/>
            <person name="Tice H."/>
            <person name="Cheng J.F."/>
            <person name="Han C."/>
            <person name="Detter J.C."/>
            <person name="Bruce D."/>
            <person name="Goodwin L."/>
            <person name="Chain P."/>
            <person name="Pitluck S."/>
            <person name="Goker M."/>
            <person name="Ovchinikova G."/>
            <person name="Pati A."/>
            <person name="Ivanova N."/>
            <person name="Mavromatis K."/>
            <person name="Chen A."/>
            <person name="Palaniappan K."/>
            <person name="Land M."/>
            <person name="Hauser L."/>
            <person name="Chang Y.J."/>
            <person name="Jeffries C.D."/>
            <person name="Bristow J."/>
            <person name="Eisen J.A."/>
            <person name="Markowitz V."/>
            <person name="Hugenholtz P."/>
            <person name="Kyrpides N.C."/>
            <person name="Klenk H.P."/>
        </authorList>
    </citation>
    <scope>NUCLEOTIDE SEQUENCE [LARGE SCALE GENOMIC DNA]</scope>
    <source>
        <strain evidence="6">DSM 44728 / CIP 108903 / NRRL B-16338 / NBRC 102104 / LLR-40K-21</strain>
    </source>
</reference>
<feature type="disulfide bond" evidence="2">
    <location>
        <begin position="130"/>
        <end position="138"/>
    </location>
</feature>
<name>D3Q953_STANL</name>
<keyword evidence="2" id="KW-1015">Disulfide bond</keyword>
<keyword evidence="5" id="KW-0378">Hydrolase</keyword>
<dbReference type="InterPro" id="IPR036514">
    <property type="entry name" value="SGNH_hydro_sf"/>
</dbReference>
<evidence type="ECO:0000256" key="2">
    <source>
        <dbReference type="PIRSR" id="PIRSR637460-2"/>
    </source>
</evidence>
<dbReference type="EC" id="3.1.1.3" evidence="5"/>
<protein>
    <submittedName>
        <fullName evidence="5">Triacylglycerol lipase</fullName>
        <ecNumber evidence="5">3.1.1.3</ecNumber>
    </submittedName>
</protein>
<dbReference type="GO" id="GO:0004806">
    <property type="term" value="F:triacylglycerol lipase activity"/>
    <property type="evidence" value="ECO:0007669"/>
    <property type="project" value="UniProtKB-EC"/>
</dbReference>
<dbReference type="HOGENOM" id="CLU_038449_3_0_11"/>
<accession>D3Q953</accession>
<feature type="active site" description="Nucleophile" evidence="1">
    <location>
        <position position="50"/>
    </location>
</feature>
<evidence type="ECO:0000256" key="3">
    <source>
        <dbReference type="SAM" id="SignalP"/>
    </source>
</evidence>
<dbReference type="RefSeq" id="WP_013016233.1">
    <property type="nucleotide sequence ID" value="NC_013947.1"/>
</dbReference>